<evidence type="ECO:0000313" key="8">
    <source>
        <dbReference type="EMBL" id="KAA6349555.1"/>
    </source>
</evidence>
<sequence>SLSTLPPLIAQRLINQGLNVSLLCWTFDFIGTNPEESIDDVSVVHVPQNWNIICEDARYVGIYFALFNNQLVTDNDKAKCLQIIAQFVSVRTSIFSSTAV</sequence>
<comment type="similarity">
    <text evidence="3">Belongs to the exportin family.</text>
</comment>
<dbReference type="GO" id="GO:0006611">
    <property type="term" value="P:protein export from nucleus"/>
    <property type="evidence" value="ECO:0007669"/>
    <property type="project" value="TreeGrafter"/>
</dbReference>
<evidence type="ECO:0000256" key="2">
    <source>
        <dbReference type="ARBA" id="ARBA00004496"/>
    </source>
</evidence>
<evidence type="ECO:0000256" key="6">
    <source>
        <dbReference type="ARBA" id="ARBA00022927"/>
    </source>
</evidence>
<feature type="non-terminal residue" evidence="8">
    <location>
        <position position="1"/>
    </location>
</feature>
<dbReference type="PANTHER" id="PTHR12596">
    <property type="entry name" value="EXPORTIN 4,7-RELATED"/>
    <property type="match status" value="1"/>
</dbReference>
<evidence type="ECO:0000256" key="7">
    <source>
        <dbReference type="ARBA" id="ARBA00023242"/>
    </source>
</evidence>
<keyword evidence="7" id="KW-0539">Nucleus</keyword>
<reference evidence="8 9" key="1">
    <citation type="submission" date="2019-03" db="EMBL/GenBank/DDBJ databases">
        <title>Single cell metagenomics reveals metabolic interactions within the superorganism composed of flagellate Streblomastix strix and complex community of Bacteroidetes bacteria on its surface.</title>
        <authorList>
            <person name="Treitli S.C."/>
            <person name="Kolisko M."/>
            <person name="Husnik F."/>
            <person name="Keeling P."/>
            <person name="Hampl V."/>
        </authorList>
    </citation>
    <scope>NUCLEOTIDE SEQUENCE [LARGE SCALE GENOMIC DNA]</scope>
    <source>
        <strain evidence="8">ST1C</strain>
    </source>
</reference>
<protein>
    <submittedName>
        <fullName evidence="8">Uncharacterized protein</fullName>
    </submittedName>
</protein>
<dbReference type="OrthoDB" id="2134074at2759"/>
<name>A0A5J4SWH3_9EUKA</name>
<dbReference type="PANTHER" id="PTHR12596:SF2">
    <property type="entry name" value="EXPORTIN-7 ISOFORM X1"/>
    <property type="match status" value="1"/>
</dbReference>
<organism evidence="8 9">
    <name type="scientific">Streblomastix strix</name>
    <dbReference type="NCBI Taxonomy" id="222440"/>
    <lineage>
        <taxon>Eukaryota</taxon>
        <taxon>Metamonada</taxon>
        <taxon>Preaxostyla</taxon>
        <taxon>Oxymonadida</taxon>
        <taxon>Streblomastigidae</taxon>
        <taxon>Streblomastix</taxon>
    </lineage>
</organism>
<dbReference type="GO" id="GO:0005049">
    <property type="term" value="F:nuclear export signal receptor activity"/>
    <property type="evidence" value="ECO:0007669"/>
    <property type="project" value="InterPro"/>
</dbReference>
<gene>
    <name evidence="8" type="ORF">EZS28_051929</name>
</gene>
<keyword evidence="6" id="KW-0653">Protein transport</keyword>
<comment type="caution">
    <text evidence="8">The sequence shown here is derived from an EMBL/GenBank/DDBJ whole genome shotgun (WGS) entry which is preliminary data.</text>
</comment>
<dbReference type="GO" id="GO:0005737">
    <property type="term" value="C:cytoplasm"/>
    <property type="evidence" value="ECO:0007669"/>
    <property type="project" value="UniProtKB-SubCell"/>
</dbReference>
<evidence type="ECO:0000256" key="3">
    <source>
        <dbReference type="ARBA" id="ARBA00009466"/>
    </source>
</evidence>
<evidence type="ECO:0000313" key="9">
    <source>
        <dbReference type="Proteomes" id="UP000324800"/>
    </source>
</evidence>
<comment type="subcellular location">
    <subcellularLocation>
        <location evidence="2">Cytoplasm</location>
    </subcellularLocation>
    <subcellularLocation>
        <location evidence="1">Nucleus</location>
    </subcellularLocation>
</comment>
<evidence type="ECO:0000256" key="1">
    <source>
        <dbReference type="ARBA" id="ARBA00004123"/>
    </source>
</evidence>
<dbReference type="GO" id="GO:0005643">
    <property type="term" value="C:nuclear pore"/>
    <property type="evidence" value="ECO:0007669"/>
    <property type="project" value="TreeGrafter"/>
</dbReference>
<keyword evidence="5" id="KW-0963">Cytoplasm</keyword>
<dbReference type="EMBL" id="SNRW01039808">
    <property type="protein sequence ID" value="KAA6349555.1"/>
    <property type="molecule type" value="Genomic_DNA"/>
</dbReference>
<dbReference type="AlphaFoldDB" id="A0A5J4SWH3"/>
<dbReference type="Proteomes" id="UP000324800">
    <property type="component" value="Unassembled WGS sequence"/>
</dbReference>
<evidence type="ECO:0000256" key="4">
    <source>
        <dbReference type="ARBA" id="ARBA00022448"/>
    </source>
</evidence>
<dbReference type="InterPro" id="IPR044189">
    <property type="entry name" value="XPO4/7-like"/>
</dbReference>
<evidence type="ECO:0000256" key="5">
    <source>
        <dbReference type="ARBA" id="ARBA00022490"/>
    </source>
</evidence>
<keyword evidence="4" id="KW-0813">Transport</keyword>
<accession>A0A5J4SWH3</accession>
<proteinExistence type="inferred from homology"/>